<sequence>MNISMNESTIDALKNSMTSKKKDAARLVIKGFG</sequence>
<dbReference type="Proteomes" id="UP000198619">
    <property type="component" value="Unassembled WGS sequence"/>
</dbReference>
<organism evidence="1 2">
    <name type="scientific">Clostridium frigidicarnis</name>
    <dbReference type="NCBI Taxonomy" id="84698"/>
    <lineage>
        <taxon>Bacteria</taxon>
        <taxon>Bacillati</taxon>
        <taxon>Bacillota</taxon>
        <taxon>Clostridia</taxon>
        <taxon>Eubacteriales</taxon>
        <taxon>Clostridiaceae</taxon>
        <taxon>Clostridium</taxon>
    </lineage>
</organism>
<proteinExistence type="predicted"/>
<name>A0A1I0VZ34_9CLOT</name>
<protein>
    <submittedName>
        <fullName evidence="1">Uncharacterized protein</fullName>
    </submittedName>
</protein>
<gene>
    <name evidence="1" type="ORF">SAMN04488528_1003139</name>
</gene>
<reference evidence="1 2" key="1">
    <citation type="submission" date="2016-10" db="EMBL/GenBank/DDBJ databases">
        <authorList>
            <person name="de Groot N.N."/>
        </authorList>
    </citation>
    <scope>NUCLEOTIDE SEQUENCE [LARGE SCALE GENOMIC DNA]</scope>
    <source>
        <strain evidence="1 2">DSM 12271</strain>
    </source>
</reference>
<accession>A0A1I0VZ34</accession>
<evidence type="ECO:0000313" key="1">
    <source>
        <dbReference type="EMBL" id="SFA81621.1"/>
    </source>
</evidence>
<keyword evidence="2" id="KW-1185">Reference proteome</keyword>
<dbReference type="AlphaFoldDB" id="A0A1I0VZ34"/>
<dbReference type="EMBL" id="FOKI01000003">
    <property type="protein sequence ID" value="SFA81621.1"/>
    <property type="molecule type" value="Genomic_DNA"/>
</dbReference>
<evidence type="ECO:0000313" key="2">
    <source>
        <dbReference type="Proteomes" id="UP000198619"/>
    </source>
</evidence>